<dbReference type="RefSeq" id="WP_200349896.1">
    <property type="nucleotide sequence ID" value="NZ_BAABHZ010000010.1"/>
</dbReference>
<feature type="domain" description="Transglutaminase-like" evidence="2">
    <location>
        <begin position="988"/>
        <end position="1068"/>
    </location>
</feature>
<dbReference type="InterPro" id="IPR038765">
    <property type="entry name" value="Papain-like_cys_pep_sf"/>
</dbReference>
<organism evidence="4 5">
    <name type="scientific">Luteolibacter yonseiensis</name>
    <dbReference type="NCBI Taxonomy" id="1144680"/>
    <lineage>
        <taxon>Bacteria</taxon>
        <taxon>Pseudomonadati</taxon>
        <taxon>Verrucomicrobiota</taxon>
        <taxon>Verrucomicrobiia</taxon>
        <taxon>Verrucomicrobiales</taxon>
        <taxon>Verrucomicrobiaceae</taxon>
        <taxon>Luteolibacter</taxon>
    </lineage>
</organism>
<feature type="domain" description="DUF3857" evidence="3">
    <location>
        <begin position="787"/>
        <end position="885"/>
    </location>
</feature>
<accession>A0A934R2L2</accession>
<feature type="transmembrane region" description="Helical" evidence="1">
    <location>
        <begin position="119"/>
        <end position="142"/>
    </location>
</feature>
<evidence type="ECO:0000259" key="3">
    <source>
        <dbReference type="Pfam" id="PF12969"/>
    </source>
</evidence>
<dbReference type="Proteomes" id="UP000600139">
    <property type="component" value="Unassembled WGS sequence"/>
</dbReference>
<reference evidence="4" key="1">
    <citation type="submission" date="2021-01" db="EMBL/GenBank/DDBJ databases">
        <title>Modified the classification status of verrucomicrobia.</title>
        <authorList>
            <person name="Feng X."/>
        </authorList>
    </citation>
    <scope>NUCLEOTIDE SEQUENCE</scope>
    <source>
        <strain evidence="4">JCM 18052</strain>
    </source>
</reference>
<feature type="transmembrane region" description="Helical" evidence="1">
    <location>
        <begin position="20"/>
        <end position="39"/>
    </location>
</feature>
<dbReference type="SUPFAM" id="SSF48452">
    <property type="entry name" value="TPR-like"/>
    <property type="match status" value="1"/>
</dbReference>
<dbReference type="InterPro" id="IPR011990">
    <property type="entry name" value="TPR-like_helical_dom_sf"/>
</dbReference>
<dbReference type="Pfam" id="PF12969">
    <property type="entry name" value="DUF3857"/>
    <property type="match status" value="1"/>
</dbReference>
<protein>
    <submittedName>
        <fullName evidence="4">DUF3857 domain-containing protein</fullName>
    </submittedName>
</protein>
<feature type="transmembrane region" description="Helical" evidence="1">
    <location>
        <begin position="51"/>
        <end position="71"/>
    </location>
</feature>
<dbReference type="Gene3D" id="2.60.40.3140">
    <property type="match status" value="1"/>
</dbReference>
<dbReference type="SUPFAM" id="SSF54001">
    <property type="entry name" value="Cysteine proteinases"/>
    <property type="match status" value="1"/>
</dbReference>
<evidence type="ECO:0000313" key="5">
    <source>
        <dbReference type="Proteomes" id="UP000600139"/>
    </source>
</evidence>
<proteinExistence type="predicted"/>
<keyword evidence="1" id="KW-0812">Transmembrane</keyword>
<keyword evidence="5" id="KW-1185">Reference proteome</keyword>
<keyword evidence="1" id="KW-1133">Transmembrane helix</keyword>
<feature type="transmembrane region" description="Helical" evidence="1">
    <location>
        <begin position="83"/>
        <end position="107"/>
    </location>
</feature>
<keyword evidence="1" id="KW-0472">Membrane</keyword>
<gene>
    <name evidence="4" type="ORF">JIN84_04935</name>
</gene>
<name>A0A934R2L2_9BACT</name>
<dbReference type="InterPro" id="IPR024618">
    <property type="entry name" value="DUF3857"/>
</dbReference>
<evidence type="ECO:0000256" key="1">
    <source>
        <dbReference type="SAM" id="Phobius"/>
    </source>
</evidence>
<dbReference type="Gene3D" id="1.25.40.10">
    <property type="entry name" value="Tetratricopeptide repeat domain"/>
    <property type="match status" value="1"/>
</dbReference>
<sequence>MNFWNFLAVSGKSASEQIGQATGSGIVVLMLLAGILKCVSLLRRPTVSKPCVLALMVLLCGWTLSCVQVGLEAFEVGSNLSRVLVGFGLCVCWLAALVLGIVGLALYDSTRFRQGRAQAIWAISLASILLLATAGIVVSGALKSADDGWEGFREAGAVDTGNVPIRNTDFNFSLTPAKGWVRVKPDAINKLACLALRKSNPEVFSMVIAEKIPSAPDLEQLREIVKSNLAMNVEVISQTEDTVVTPEGLTFAHLSTQARVQSAVFNYEHWITTRRGFSWQMVSWNKGDKAGLARDARSLMETFRILDPALDAVGKGTVADVKRPELGYRTGLDGLGWAPWTTGGVNALVDFRALRGNEALVVLPLRFDVDPPDLDALTRGLLSAFQLEKSGDGNSVKPWSPGHGGTGREIRMERTVDGEQYRYILRVARGRRGAHLLAGWAAAGKGDLDLVSRSLDAITLGEPEGDAPPLAPDQKKALGLILNEAALSLANRSEREAAAAWFCKAFEEGGDPTVLGNAGDAFERLGQAVKGCAFLAPHVGKFPDNHYVALRYARLLALNGDMKEAEEAFLKLVEKGLRDENDLLSWLQLLNGRGQHVPALRCVDAWLVKNPSVNARRWQAQTHSSGGDGAKAIEMLEKLRAENPDDKNVGLDLGTEYNEAGENAKAAAIAEKLLDGGDESSRALCVLGWSQMGRHWYRDAKASFERAAKLAPDDTSIQDYIRRASAALGQGDNSEVKNEIPAVEIPAGVVAALAAKPPAAEFGEGHPCAWLLRATGYHFEKGKPLRRTIHRRVKVLTTEGAADMSSVTATFDPIHERIFMNRLEVRNAAGEVLAKASVDDAYVKEGGDEATHEKTLHLQVAAVQPGTTVEWQITIEDRSPSDRFRFNRHLFASGFPSAGEVVFVTGDVSAVRSELTNGGSIRTILDDRLAAWICGEMQAAEFEPYSIPVEQRCPMLWIGGSEGSWETVGRDYLKDLDDRLRVDKTLEDLARSLVKEKTGERDKIAAITSYVQKEISYKAIEFGIRGRRPNPADETLRSRYGDCKDTSVLAHLLLRAAGVESHLAVVNTDWETHPDLPTLDQFNHIVLLVPSLGKNWLLDPTDKTLDLASFPADNLWHSRALVLDPAGPRLIDRPAPAPKGSADVSSRRTVMVRNEDLHLEETLELTGYYASWMRGSFTGLSPAEQTRKAQGILGEGAAQLHGFRFENLDRVGEPARLVMDYDVREAISTENGRCTAVVPALWERDYLATKFVKDRKTEFETFYPLHFTSEVTAKIPMPPEKQGVVSSPRNKSTDHCEWSLNTEPAGDGVKVTFDFVAHPGHRPAASYGAFHEAWSSAGRAWDKPLGWVPR</sequence>
<dbReference type="Gene3D" id="3.10.620.30">
    <property type="match status" value="1"/>
</dbReference>
<evidence type="ECO:0000313" key="4">
    <source>
        <dbReference type="EMBL" id="MBK1814948.1"/>
    </source>
</evidence>
<comment type="caution">
    <text evidence="4">The sequence shown here is derived from an EMBL/GenBank/DDBJ whole genome shotgun (WGS) entry which is preliminary data.</text>
</comment>
<dbReference type="EMBL" id="JAENIK010000004">
    <property type="protein sequence ID" value="MBK1814948.1"/>
    <property type="molecule type" value="Genomic_DNA"/>
</dbReference>
<dbReference type="InterPro" id="IPR002931">
    <property type="entry name" value="Transglutaminase-like"/>
</dbReference>
<dbReference type="Pfam" id="PF01841">
    <property type="entry name" value="Transglut_core"/>
    <property type="match status" value="1"/>
</dbReference>
<evidence type="ECO:0000259" key="2">
    <source>
        <dbReference type="Pfam" id="PF01841"/>
    </source>
</evidence>